<dbReference type="PROSITE" id="PS00375">
    <property type="entry name" value="UDPGT"/>
    <property type="match status" value="1"/>
</dbReference>
<dbReference type="Gene3D" id="3.40.50.2000">
    <property type="entry name" value="Glycogen Phosphorylase B"/>
    <property type="match status" value="2"/>
</dbReference>
<organism evidence="7 8">
    <name type="scientific">Quercus suber</name>
    <name type="common">Cork oak</name>
    <dbReference type="NCBI Taxonomy" id="58331"/>
    <lineage>
        <taxon>Eukaryota</taxon>
        <taxon>Viridiplantae</taxon>
        <taxon>Streptophyta</taxon>
        <taxon>Embryophyta</taxon>
        <taxon>Tracheophyta</taxon>
        <taxon>Spermatophyta</taxon>
        <taxon>Magnoliopsida</taxon>
        <taxon>eudicotyledons</taxon>
        <taxon>Gunneridae</taxon>
        <taxon>Pentapetalae</taxon>
        <taxon>rosids</taxon>
        <taxon>fabids</taxon>
        <taxon>Fagales</taxon>
        <taxon>Fagaceae</taxon>
        <taxon>Quercus</taxon>
    </lineage>
</organism>
<comment type="caution">
    <text evidence="7">The sequence shown here is derived from an EMBL/GenBank/DDBJ whole genome shotgun (WGS) entry which is preliminary data.</text>
</comment>
<evidence type="ECO:0000256" key="2">
    <source>
        <dbReference type="ARBA" id="ARBA00022676"/>
    </source>
</evidence>
<dbReference type="PANTHER" id="PTHR48047:SF185">
    <property type="entry name" value="GLYCOSYLTRANSFERASE"/>
    <property type="match status" value="1"/>
</dbReference>
<sequence>MASKPHIVIFPFMSQGHTMPLLDLSKALSCQGSKVTIITTPSNSSSISSYISRYSNIHLKEIPFPQVQELPKGCENTSQLQSLDQLFLFYNATKQLQEPFEETLRDMSKLQDPPTCVISDSFLGWTNASCCNFGIPRLAFHGMGVFAMAVKKSLSIHQNHRWMKSDTESVDVKGVQLCFELTESDLPNSLRQMDTFLSQFYVEAEKSDLGSWGVIVNSFSELEKDHVASLESFFGNDTRAWCVGPLFLYDQMERASIGPNGPNPYRKWTNWLNQHEREKSVIYVSFGSQVYLSDNQLNELAYGLELSGKDFVCVVKSNNWDPPRDIKKGRGLFVKEWVDQKWVLAHKAIGGFLSHCGWNSVLESLSMGVPILAWPMQNEQHLNAKFLVEEMKVGLQLPTVTRDGNTVRREVIGEAVRELMGGANGKRVRDKAIKIGKMAKRAVQVGGSSYKCLNELIDQVSHVSPVGNGNGIVHSVLATSE</sequence>
<evidence type="ECO:0000256" key="1">
    <source>
        <dbReference type="ARBA" id="ARBA00009995"/>
    </source>
</evidence>
<comment type="similarity">
    <text evidence="1 4">Belongs to the UDP-glycosyltransferase family.</text>
</comment>
<evidence type="ECO:0000256" key="3">
    <source>
        <dbReference type="ARBA" id="ARBA00022679"/>
    </source>
</evidence>
<keyword evidence="3 4" id="KW-0808">Transferase</keyword>
<dbReference type="CDD" id="cd03784">
    <property type="entry name" value="GT1_Gtf-like"/>
    <property type="match status" value="1"/>
</dbReference>
<dbReference type="EC" id="2.4.1.-" evidence="5"/>
<dbReference type="Pfam" id="PF00201">
    <property type="entry name" value="UDPGT"/>
    <property type="match status" value="1"/>
</dbReference>
<evidence type="ECO:0000259" key="6">
    <source>
        <dbReference type="Pfam" id="PF26168"/>
    </source>
</evidence>
<dbReference type="FunFam" id="3.40.50.2000:FF:000060">
    <property type="entry name" value="Glycosyltransferase"/>
    <property type="match status" value="1"/>
</dbReference>
<dbReference type="GO" id="GO:0035251">
    <property type="term" value="F:UDP-glucosyltransferase activity"/>
    <property type="evidence" value="ECO:0007669"/>
    <property type="project" value="TreeGrafter"/>
</dbReference>
<dbReference type="Proteomes" id="UP000237347">
    <property type="component" value="Unassembled WGS sequence"/>
</dbReference>
<gene>
    <name evidence="7" type="primary">UGT90A1_0</name>
    <name evidence="7" type="ORF">CFP56_002521</name>
</gene>
<reference evidence="7 8" key="1">
    <citation type="journal article" date="2018" name="Sci. Data">
        <title>The draft genome sequence of cork oak.</title>
        <authorList>
            <person name="Ramos A.M."/>
            <person name="Usie A."/>
            <person name="Barbosa P."/>
            <person name="Barros P.M."/>
            <person name="Capote T."/>
            <person name="Chaves I."/>
            <person name="Simoes F."/>
            <person name="Abreu I."/>
            <person name="Carrasquinho I."/>
            <person name="Faro C."/>
            <person name="Guimaraes J.B."/>
            <person name="Mendonca D."/>
            <person name="Nobrega F."/>
            <person name="Rodrigues L."/>
            <person name="Saibo N.J.M."/>
            <person name="Varela M.C."/>
            <person name="Egas C."/>
            <person name="Matos J."/>
            <person name="Miguel C.M."/>
            <person name="Oliveira M.M."/>
            <person name="Ricardo C.P."/>
            <person name="Goncalves S."/>
        </authorList>
    </citation>
    <scope>NUCLEOTIDE SEQUENCE [LARGE SCALE GENOMIC DNA]</scope>
    <source>
        <strain evidence="8">cv. HL8</strain>
    </source>
</reference>
<keyword evidence="8" id="KW-1185">Reference proteome</keyword>
<dbReference type="SUPFAM" id="SSF53756">
    <property type="entry name" value="UDP-Glycosyltransferase/glycogen phosphorylase"/>
    <property type="match status" value="1"/>
</dbReference>
<evidence type="ECO:0000313" key="7">
    <source>
        <dbReference type="EMBL" id="KAK7849673.1"/>
    </source>
</evidence>
<dbReference type="EMBL" id="PKMF04000110">
    <property type="protein sequence ID" value="KAK7849673.1"/>
    <property type="molecule type" value="Genomic_DNA"/>
</dbReference>
<dbReference type="InterPro" id="IPR002213">
    <property type="entry name" value="UDP_glucos_trans"/>
</dbReference>
<proteinExistence type="inferred from homology"/>
<dbReference type="Pfam" id="PF26168">
    <property type="entry name" value="Glyco_transf_N"/>
    <property type="match status" value="1"/>
</dbReference>
<feature type="domain" description="Glycosyltransferase N-terminal" evidence="6">
    <location>
        <begin position="7"/>
        <end position="246"/>
    </location>
</feature>
<dbReference type="InterPro" id="IPR058980">
    <property type="entry name" value="Glyco_transf_N"/>
</dbReference>
<name>A0AAW0LGX4_QUESU</name>
<accession>A0AAW0LGX4</accession>
<dbReference type="InterPro" id="IPR035595">
    <property type="entry name" value="UDP_glycos_trans_CS"/>
</dbReference>
<dbReference type="AlphaFoldDB" id="A0AAW0LGX4"/>
<evidence type="ECO:0000256" key="4">
    <source>
        <dbReference type="RuleBase" id="RU003718"/>
    </source>
</evidence>
<evidence type="ECO:0000313" key="8">
    <source>
        <dbReference type="Proteomes" id="UP000237347"/>
    </source>
</evidence>
<protein>
    <recommendedName>
        <fullName evidence="5">Glycosyltransferase</fullName>
        <ecNumber evidence="5">2.4.1.-</ecNumber>
    </recommendedName>
</protein>
<keyword evidence="2 4" id="KW-0328">Glycosyltransferase</keyword>
<evidence type="ECO:0000256" key="5">
    <source>
        <dbReference type="RuleBase" id="RU362057"/>
    </source>
</evidence>
<dbReference type="PANTHER" id="PTHR48047">
    <property type="entry name" value="GLYCOSYLTRANSFERASE"/>
    <property type="match status" value="1"/>
</dbReference>